<dbReference type="RefSeq" id="WP_136132530.1">
    <property type="nucleotide sequence ID" value="NZ_PDKR01000003.1"/>
</dbReference>
<dbReference type="PANTHER" id="PTHR45266:SF3">
    <property type="entry name" value="OXALOACETATE DECARBOXYLASE ALPHA CHAIN"/>
    <property type="match status" value="1"/>
</dbReference>
<reference evidence="11 12" key="1">
    <citation type="journal article" date="2018" name="Genome Biol. Evol.">
        <title>Cladogenesis and Genomic Streamlining in Extracellular Endosymbionts of Tropical Stink Bugs.</title>
        <authorList>
            <person name="Otero-Bravo A."/>
            <person name="Goffredi S."/>
            <person name="Sabree Z.L."/>
        </authorList>
    </citation>
    <scope>NUCLEOTIDE SEQUENCE [LARGE SCALE GENOMIC DNA]</scope>
    <source>
        <strain evidence="11 12">SoEO</strain>
    </source>
</reference>
<evidence type="ECO:0000256" key="9">
    <source>
        <dbReference type="RuleBase" id="RU364072"/>
    </source>
</evidence>
<feature type="domain" description="Lipoyl-binding" evidence="10">
    <location>
        <begin position="86"/>
        <end position="162"/>
    </location>
</feature>
<dbReference type="UniPathway" id="UPA00094"/>
<evidence type="ECO:0000256" key="3">
    <source>
        <dbReference type="ARBA" id="ARBA00017562"/>
    </source>
</evidence>
<keyword evidence="7 9" id="KW-0275">Fatty acid biosynthesis</keyword>
<comment type="pathway">
    <text evidence="2 9">Lipid metabolism; fatty acid biosynthesis.</text>
</comment>
<dbReference type="PANTHER" id="PTHR45266">
    <property type="entry name" value="OXALOACETATE DECARBOXYLASE ALPHA CHAIN"/>
    <property type="match status" value="1"/>
</dbReference>
<dbReference type="CDD" id="cd06850">
    <property type="entry name" value="biotinyl_domain"/>
    <property type="match status" value="1"/>
</dbReference>
<organism evidence="11 12">
    <name type="scientific">Candidatus Pantoea edessiphila</name>
    <dbReference type="NCBI Taxonomy" id="2044610"/>
    <lineage>
        <taxon>Bacteria</taxon>
        <taxon>Pseudomonadati</taxon>
        <taxon>Pseudomonadota</taxon>
        <taxon>Gammaproteobacteria</taxon>
        <taxon>Enterobacterales</taxon>
        <taxon>Erwiniaceae</taxon>
        <taxon>Pantoea</taxon>
    </lineage>
</organism>
<protein>
    <recommendedName>
        <fullName evidence="3 9">Biotin carboxyl carrier protein of acetyl-CoA carboxylase</fullName>
    </recommendedName>
</protein>
<dbReference type="FunFam" id="2.40.50.100:FF:000003">
    <property type="entry name" value="Acetyl-CoA carboxylase biotin carboxyl carrier protein"/>
    <property type="match status" value="1"/>
</dbReference>
<keyword evidence="8 9" id="KW-0092">Biotin</keyword>
<evidence type="ECO:0000256" key="7">
    <source>
        <dbReference type="ARBA" id="ARBA00023160"/>
    </source>
</evidence>
<dbReference type="AlphaFoldDB" id="A0A2P5T1M7"/>
<dbReference type="InterPro" id="IPR001249">
    <property type="entry name" value="AcCoA_biotinCC"/>
</dbReference>
<dbReference type="Gene3D" id="2.40.50.100">
    <property type="match status" value="1"/>
</dbReference>
<dbReference type="PROSITE" id="PS50968">
    <property type="entry name" value="BIOTINYL_LIPOYL"/>
    <property type="match status" value="1"/>
</dbReference>
<keyword evidence="5 9" id="KW-0276">Fatty acid metabolism</keyword>
<evidence type="ECO:0000256" key="8">
    <source>
        <dbReference type="ARBA" id="ARBA00023267"/>
    </source>
</evidence>
<evidence type="ECO:0000259" key="10">
    <source>
        <dbReference type="PROSITE" id="PS50968"/>
    </source>
</evidence>
<comment type="function">
    <text evidence="1 9">This protein is a component of the acetyl coenzyme A carboxylase complex; first, biotin carboxylase catalyzes the carboxylation of the carrier protein and then the transcarboxylase transfers the carboxyl group to form malonyl-CoA.</text>
</comment>
<dbReference type="InterPro" id="IPR001882">
    <property type="entry name" value="Biotin_BS"/>
</dbReference>
<dbReference type="PRINTS" id="PR01071">
    <property type="entry name" value="ACOABIOTINCC"/>
</dbReference>
<keyword evidence="6 9" id="KW-0443">Lipid metabolism</keyword>
<dbReference type="GO" id="GO:0003989">
    <property type="term" value="F:acetyl-CoA carboxylase activity"/>
    <property type="evidence" value="ECO:0007669"/>
    <property type="project" value="InterPro"/>
</dbReference>
<dbReference type="PROSITE" id="PS00188">
    <property type="entry name" value="BIOTIN"/>
    <property type="match status" value="1"/>
</dbReference>
<dbReference type="InterPro" id="IPR000089">
    <property type="entry name" value="Biotin_lipoyl"/>
</dbReference>
<sequence>MDIRKIKKLIELTEKYNISKLTISEQTESISISRIPKNIDNTENQQQFSNISSPINSQNTVKPYHSELTQIELSKLENQKMTNANTHIIRSPMVGIFYLTPNPKSQVFIEIGKKISVGDTLCIIEAMKMMNQIESDISGTVKAILVENGHLVEFNEPLIIIEY</sequence>
<evidence type="ECO:0000256" key="6">
    <source>
        <dbReference type="ARBA" id="ARBA00023098"/>
    </source>
</evidence>
<dbReference type="GO" id="GO:0009317">
    <property type="term" value="C:acetyl-CoA carboxylase complex"/>
    <property type="evidence" value="ECO:0007669"/>
    <property type="project" value="InterPro"/>
</dbReference>
<evidence type="ECO:0000256" key="1">
    <source>
        <dbReference type="ARBA" id="ARBA00003761"/>
    </source>
</evidence>
<evidence type="ECO:0000256" key="5">
    <source>
        <dbReference type="ARBA" id="ARBA00022832"/>
    </source>
</evidence>
<dbReference type="InterPro" id="IPR011053">
    <property type="entry name" value="Single_hybrid_motif"/>
</dbReference>
<dbReference type="Proteomes" id="UP000295937">
    <property type="component" value="Unassembled WGS sequence"/>
</dbReference>
<gene>
    <name evidence="11" type="primary">accB</name>
    <name evidence="11" type="ORF">CRV09_02185</name>
</gene>
<evidence type="ECO:0000313" key="12">
    <source>
        <dbReference type="Proteomes" id="UP000295937"/>
    </source>
</evidence>
<dbReference type="OrthoDB" id="9811735at2"/>
<accession>A0A2P5T1M7</accession>
<keyword evidence="4 9" id="KW-0444">Lipid biosynthesis</keyword>
<dbReference type="Pfam" id="PF00364">
    <property type="entry name" value="Biotin_lipoyl"/>
    <property type="match status" value="1"/>
</dbReference>
<dbReference type="EMBL" id="PDKR01000003">
    <property type="protein sequence ID" value="PPI88487.1"/>
    <property type="molecule type" value="Genomic_DNA"/>
</dbReference>
<comment type="caution">
    <text evidence="11">The sequence shown here is derived from an EMBL/GenBank/DDBJ whole genome shotgun (WGS) entry which is preliminary data.</text>
</comment>
<dbReference type="InterPro" id="IPR050709">
    <property type="entry name" value="Biotin_Carboxyl_Carrier/Decarb"/>
</dbReference>
<evidence type="ECO:0000256" key="4">
    <source>
        <dbReference type="ARBA" id="ARBA00022516"/>
    </source>
</evidence>
<dbReference type="GO" id="GO:0006633">
    <property type="term" value="P:fatty acid biosynthetic process"/>
    <property type="evidence" value="ECO:0007669"/>
    <property type="project" value="UniProtKB-UniPathway"/>
</dbReference>
<dbReference type="SUPFAM" id="SSF51230">
    <property type="entry name" value="Single hybrid motif"/>
    <property type="match status" value="1"/>
</dbReference>
<evidence type="ECO:0000256" key="2">
    <source>
        <dbReference type="ARBA" id="ARBA00005194"/>
    </source>
</evidence>
<evidence type="ECO:0000313" key="11">
    <source>
        <dbReference type="EMBL" id="PPI88487.1"/>
    </source>
</evidence>
<dbReference type="NCBIfam" id="TIGR00531">
    <property type="entry name" value="BCCP"/>
    <property type="match status" value="1"/>
</dbReference>
<proteinExistence type="predicted"/>
<name>A0A2P5T1M7_9GAMM</name>